<dbReference type="InterPro" id="IPR044004">
    <property type="entry name" value="TSP1_spondin_dom"/>
</dbReference>
<dbReference type="GO" id="GO:0042995">
    <property type="term" value="C:cell projection"/>
    <property type="evidence" value="ECO:0007669"/>
    <property type="project" value="UniProtKB-SubCell"/>
</dbReference>
<feature type="region of interest" description="Disordered" evidence="9">
    <location>
        <begin position="1397"/>
        <end position="1422"/>
    </location>
</feature>
<dbReference type="InterPro" id="IPR056991">
    <property type="entry name" value="TSP1_TSH7A-B_C"/>
</dbReference>
<dbReference type="GO" id="GO:0030154">
    <property type="term" value="P:cell differentiation"/>
    <property type="evidence" value="ECO:0007669"/>
    <property type="project" value="UniProtKB-KW"/>
</dbReference>
<evidence type="ECO:0000256" key="10">
    <source>
        <dbReference type="SAM" id="Phobius"/>
    </source>
</evidence>
<reference evidence="13" key="2">
    <citation type="submission" date="2025-09" db="UniProtKB">
        <authorList>
            <consortium name="Ensembl"/>
        </authorList>
    </citation>
    <scope>IDENTIFICATION</scope>
</reference>
<keyword evidence="3" id="KW-0732">Signal</keyword>
<evidence type="ECO:0000259" key="12">
    <source>
        <dbReference type="Pfam" id="PF23308"/>
    </source>
</evidence>
<dbReference type="GO" id="GO:0001525">
    <property type="term" value="P:angiogenesis"/>
    <property type="evidence" value="ECO:0007669"/>
    <property type="project" value="UniProtKB-KW"/>
</dbReference>
<evidence type="ECO:0000256" key="8">
    <source>
        <dbReference type="ARBA" id="ARBA00023180"/>
    </source>
</evidence>
<evidence type="ECO:0000256" key="7">
    <source>
        <dbReference type="ARBA" id="ARBA00023157"/>
    </source>
</evidence>
<evidence type="ECO:0000256" key="1">
    <source>
        <dbReference type="ARBA" id="ARBA00004479"/>
    </source>
</evidence>
<dbReference type="GO" id="GO:0030036">
    <property type="term" value="P:actin cytoskeleton organization"/>
    <property type="evidence" value="ECO:0007669"/>
    <property type="project" value="TreeGrafter"/>
</dbReference>
<evidence type="ECO:0000313" key="13">
    <source>
        <dbReference type="Ensembl" id="ENSGMOP00000047252.1"/>
    </source>
</evidence>
<keyword evidence="4" id="KW-0677">Repeat</keyword>
<dbReference type="PANTHER" id="PTHR11311:SF29">
    <property type="entry name" value="THROMBOSPONDIN TYPE-1 DOMAIN-CONTAINING PROTEIN 7A ISOFORM X1"/>
    <property type="match status" value="1"/>
</dbReference>
<feature type="domain" description="Thrombospondin type-1" evidence="12">
    <location>
        <begin position="1366"/>
        <end position="1391"/>
    </location>
</feature>
<comment type="subcellular location">
    <subcellularLocation>
        <location evidence="1">Membrane</location>
        <topology evidence="1">Single-pass type I membrane protein</topology>
    </subcellularLocation>
</comment>
<dbReference type="PANTHER" id="PTHR11311">
    <property type="entry name" value="SPONDIN"/>
    <property type="match status" value="1"/>
</dbReference>
<evidence type="ECO:0000256" key="5">
    <source>
        <dbReference type="ARBA" id="ARBA00022989"/>
    </source>
</evidence>
<evidence type="ECO:0000256" key="4">
    <source>
        <dbReference type="ARBA" id="ARBA00022737"/>
    </source>
</evidence>
<feature type="domain" description="Spondin-like TSP1" evidence="11">
    <location>
        <begin position="146"/>
        <end position="197"/>
    </location>
</feature>
<feature type="domain" description="Spondin-like TSP1" evidence="11">
    <location>
        <begin position="720"/>
        <end position="778"/>
    </location>
</feature>
<proteinExistence type="predicted"/>
<keyword evidence="5 10" id="KW-1133">Transmembrane helix</keyword>
<dbReference type="Pfam" id="PF19028">
    <property type="entry name" value="TSP1_spondin"/>
    <property type="match status" value="4"/>
</dbReference>
<organism evidence="13 14">
    <name type="scientific">Gadus morhua</name>
    <name type="common">Atlantic cod</name>
    <dbReference type="NCBI Taxonomy" id="8049"/>
    <lineage>
        <taxon>Eukaryota</taxon>
        <taxon>Metazoa</taxon>
        <taxon>Chordata</taxon>
        <taxon>Craniata</taxon>
        <taxon>Vertebrata</taxon>
        <taxon>Euteleostomi</taxon>
        <taxon>Actinopterygii</taxon>
        <taxon>Neopterygii</taxon>
        <taxon>Teleostei</taxon>
        <taxon>Neoteleostei</taxon>
        <taxon>Acanthomorphata</taxon>
        <taxon>Zeiogadaria</taxon>
        <taxon>Gadariae</taxon>
        <taxon>Gadiformes</taxon>
        <taxon>Gadoidei</taxon>
        <taxon>Gadidae</taxon>
        <taxon>Gadus</taxon>
    </lineage>
</organism>
<evidence type="ECO:0000313" key="14">
    <source>
        <dbReference type="Proteomes" id="UP000694546"/>
    </source>
</evidence>
<accession>A0A8C5FME0</accession>
<keyword evidence="14" id="KW-1185">Reference proteome</keyword>
<feature type="compositionally biased region" description="Low complexity" evidence="9">
    <location>
        <begin position="1473"/>
        <end position="1483"/>
    </location>
</feature>
<dbReference type="InterPro" id="IPR000884">
    <property type="entry name" value="TSP1_rpt"/>
</dbReference>
<dbReference type="SUPFAM" id="SSF82895">
    <property type="entry name" value="TSP-1 type 1 repeat"/>
    <property type="match status" value="7"/>
</dbReference>
<feature type="region of interest" description="Disordered" evidence="9">
    <location>
        <begin position="221"/>
        <end position="246"/>
    </location>
</feature>
<dbReference type="Ensembl" id="ENSGMOT00000058156.1">
    <property type="protein sequence ID" value="ENSGMOP00000047252.1"/>
    <property type="gene ID" value="ENSGMOG00000023237.1"/>
</dbReference>
<dbReference type="GeneTree" id="ENSGT00940000155427"/>
<sequence>HSTPRPRGDADSRPWGRCMGSDCGPGGSQSRAVWCAHVDGWTTLHTNCDQAQRPSNQRNCFRVCDWHKDLYDWQLGAWNQCVPVSARANGAPQLALCHGGEEGTQLREVGCALRADGSPADDAICEYFEPKPRLEQACLIPCPQDCVVSQYSPWTSCSKTCGTGLKNRVRSVLVPPMFGGAACPNLTEFHTCRPGPCSTPEGVYSLRIGPWGPCALPLTRPARQAKRRRGKGPGGRDKVGLKDPEARELIQKKRTRNRLNRQESPFWDIQVGYQTRDVTCNHWNGTTVELHECTPMDLPHTVQSCLLPKDCQLSAWSAWGPCSNACSDPEAPGGARSRGRSVLQFAIGEEGVPCEALGETEACEPPGEGPLPPCPTYTWRSTEWSDCRVDLLLSQQDRRRGNQTGLCGGGLQTREVYCVQGNAEILTYLSDLRDKDRASPPVQNQLCQGPVPSRSQLCHLPCPTECQVSPWGAWGPCTFENCDDQAGKKGFKIRRRRVTNAPTGGPGSCPHLLEAVPCEDPRCHDWRLVSLDRCRPDDGKPCGPGAQTPQIQCVNSSGEVDKSLCSSSLPPELVPCLVPCSRDCVLSDWTPWSSCSQTCSSKTIEGKQMRTRSILAYNAGEGGAPCPNCSALQEVRNCNEHACTVYHWQTGPWGTCTEDPNAGTTNSTVGEDLTSCSTGVQTRKVICVRVNVGQVPPKKCPEGPRPGTIRPCSLPCKKDCIVTPFSDWTSCPPTCDTGSSVKQKQTRSRLVIQFPANGGQDCPEPLEEERDCEAPKVCPGYRWKTHKWRKCQLVPWFLRQFSPGAQESCGSGLQTRAVSCRRLDGAAAELAECLLQARSMPPATQRCVIPCQDDCQLTSWSKFTPCSADCVGVRTRKRALIGRSKKKDRCKNGQMYPQSETQYCPCDKYNAQPVGEWSDCILAGRLPGLRVQAEVRECGQGYRYQAMVCYDQDGRLVETSRCNSHGGWSACVWGASRQECLSVWCVCAYHLSSELLKNEVVCGVNTAQPSCFRAEGSCPPHHHLTPACLPPLPPQPCTRMLSRVRTAFTIRAPSMGRQCPETTDAEACALNLNCFNYFYNITDWSTCQLSASAVCGTGTKTRMLDCVRSDGKSVNLKFCEELNLDRKWQMNTSCVVECPVNCQLSEWSVWSECSQTCGLQGKMWRQRSVVQAPQGDGRPCSPQMQQWKPCPARPCYQWQHGAWSECRVEGDVACGHGLRHRNTSCFVSDGSGRAPPSLVEEELCSGLQAVADGNKEMRLVESCTLPCPGECYLMEWSEWNPCVSVCAKEAGVDFGSVQVRVRPVMAQEPQNLQLCPDQAWESRPCTDGACYEYTWKSVRKTNSTEFNTWCQRSDGVNVTGKGVAALCQCEEGYTEVLFFTGQLNHCAPIPVVEVPTAGDKKGDVKTSRAVNPTPPSTIQPGRSGRTWYLQPYGQDGKLKMWVYGVAAGATVLVLFIASMIYLACKKPKRPQRQRQQNNRLKPLTLAYDGDADM</sequence>
<evidence type="ECO:0000256" key="6">
    <source>
        <dbReference type="ARBA" id="ARBA00023136"/>
    </source>
</evidence>
<dbReference type="PROSITE" id="PS50092">
    <property type="entry name" value="TSP1"/>
    <property type="match status" value="10"/>
</dbReference>
<feature type="compositionally biased region" description="Basic and acidic residues" evidence="9">
    <location>
        <begin position="234"/>
        <end position="246"/>
    </location>
</feature>
<keyword evidence="2 10" id="KW-0812">Transmembrane</keyword>
<dbReference type="InterPro" id="IPR051418">
    <property type="entry name" value="Spondin/Thrombospondin_T1"/>
</dbReference>
<feature type="domain" description="Spondin-like TSP1" evidence="11">
    <location>
        <begin position="584"/>
        <end position="643"/>
    </location>
</feature>
<keyword evidence="6 10" id="KW-0472">Membrane</keyword>
<dbReference type="GO" id="GO:0005886">
    <property type="term" value="C:plasma membrane"/>
    <property type="evidence" value="ECO:0007669"/>
    <property type="project" value="UniProtKB-SubCell"/>
</dbReference>
<reference evidence="13" key="1">
    <citation type="submission" date="2025-08" db="UniProtKB">
        <authorList>
            <consortium name="Ensembl"/>
        </authorList>
    </citation>
    <scope>IDENTIFICATION</scope>
</reference>
<keyword evidence="8" id="KW-0325">Glycoprotein</keyword>
<name>A0A8C5FME0_GADMO</name>
<feature type="transmembrane region" description="Helical" evidence="10">
    <location>
        <begin position="1440"/>
        <end position="1464"/>
    </location>
</feature>
<keyword evidence="7" id="KW-1015">Disulfide bond</keyword>
<dbReference type="Proteomes" id="UP000694546">
    <property type="component" value="Chromosome 11"/>
</dbReference>
<dbReference type="Gene3D" id="2.20.100.10">
    <property type="entry name" value="Thrombospondin type-1 (TSP1) repeat"/>
    <property type="match status" value="8"/>
</dbReference>
<evidence type="ECO:0000256" key="9">
    <source>
        <dbReference type="SAM" id="MobiDB-lite"/>
    </source>
</evidence>
<dbReference type="InterPro" id="IPR036383">
    <property type="entry name" value="TSP1_rpt_sf"/>
</dbReference>
<dbReference type="Pfam" id="PF19030">
    <property type="entry name" value="TSP1_ADAMTS"/>
    <property type="match status" value="1"/>
</dbReference>
<dbReference type="Pfam" id="PF23308">
    <property type="entry name" value="TSP1_TSH7A-B_C"/>
    <property type="match status" value="1"/>
</dbReference>
<dbReference type="Pfam" id="PF00090">
    <property type="entry name" value="TSP_1"/>
    <property type="match status" value="4"/>
</dbReference>
<dbReference type="SMART" id="SM00209">
    <property type="entry name" value="TSP1"/>
    <property type="match status" value="11"/>
</dbReference>
<evidence type="ECO:0000256" key="3">
    <source>
        <dbReference type="ARBA" id="ARBA00022729"/>
    </source>
</evidence>
<evidence type="ECO:0000259" key="11">
    <source>
        <dbReference type="Pfam" id="PF19028"/>
    </source>
</evidence>
<protein>
    <submittedName>
        <fullName evidence="13">Thrombospondin, type I, domain containing 7Ab</fullName>
    </submittedName>
</protein>
<feature type="domain" description="Spondin-like TSP1" evidence="11">
    <location>
        <begin position="1142"/>
        <end position="1195"/>
    </location>
</feature>
<feature type="region of interest" description="Disordered" evidence="9">
    <location>
        <begin position="1471"/>
        <end position="1493"/>
    </location>
</feature>
<evidence type="ECO:0000256" key="2">
    <source>
        <dbReference type="ARBA" id="ARBA00022692"/>
    </source>
</evidence>